<reference evidence="2" key="2">
    <citation type="submission" date="2014-09" db="EMBL/GenBank/DDBJ databases">
        <authorList>
            <consortium name="NBRP consortium"/>
            <person name="Sawabe T."/>
            <person name="Meirelles P."/>
            <person name="Nakanishi M."/>
            <person name="Sayaka M."/>
            <person name="Hattori M."/>
            <person name="Ohkuma M."/>
        </authorList>
    </citation>
    <scope>NUCLEOTIDE SEQUENCE [LARGE SCALE GENOMIC DNA]</scope>
    <source>
        <strain evidence="2">JCM 19239</strain>
    </source>
</reference>
<dbReference type="SUPFAM" id="SSF52096">
    <property type="entry name" value="ClpP/crotonase"/>
    <property type="match status" value="1"/>
</dbReference>
<protein>
    <recommendedName>
        <fullName evidence="3">Enoyl-CoA hydratase</fullName>
    </recommendedName>
</protein>
<proteinExistence type="predicted"/>
<keyword evidence="2" id="KW-1185">Reference proteome</keyword>
<name>A0ABQ0JGU2_9VIBR</name>
<comment type="caution">
    <text evidence="1">The sequence shown here is derived from an EMBL/GenBank/DDBJ whole genome shotgun (WGS) entry which is preliminary data.</text>
</comment>
<evidence type="ECO:0008006" key="3">
    <source>
        <dbReference type="Google" id="ProtNLM"/>
    </source>
</evidence>
<dbReference type="Proteomes" id="UP000029223">
    <property type="component" value="Unassembled WGS sequence"/>
</dbReference>
<dbReference type="Gene3D" id="3.90.226.10">
    <property type="entry name" value="2-enoyl-CoA Hydratase, Chain A, domain 1"/>
    <property type="match status" value="1"/>
</dbReference>
<gene>
    <name evidence="1" type="ORF">JCM19239_3441</name>
</gene>
<accession>A0ABQ0JGU2</accession>
<evidence type="ECO:0000313" key="2">
    <source>
        <dbReference type="Proteomes" id="UP000029223"/>
    </source>
</evidence>
<dbReference type="InterPro" id="IPR029045">
    <property type="entry name" value="ClpP/crotonase-like_dom_sf"/>
</dbReference>
<dbReference type="EMBL" id="BBMS01000036">
    <property type="protein sequence ID" value="GAL27984.1"/>
    <property type="molecule type" value="Genomic_DNA"/>
</dbReference>
<organism evidence="1 2">
    <name type="scientific">Vibrio variabilis</name>
    <dbReference type="NCBI Taxonomy" id="990271"/>
    <lineage>
        <taxon>Bacteria</taxon>
        <taxon>Pseudomonadati</taxon>
        <taxon>Pseudomonadota</taxon>
        <taxon>Gammaproteobacteria</taxon>
        <taxon>Vibrionales</taxon>
        <taxon>Vibrionaceae</taxon>
        <taxon>Vibrio</taxon>
    </lineage>
</organism>
<sequence>MTYQRIEVSRSDDIVTITLNRPHKLNGVDMAMFDELIDVSRLLRKIVNCER</sequence>
<reference evidence="2" key="1">
    <citation type="submission" date="2014-09" db="EMBL/GenBank/DDBJ databases">
        <title>Vibrio variabilis JCM 19239. (C206) whole genome shotgun sequence.</title>
        <authorList>
            <person name="Sawabe T."/>
            <person name="Meirelles P."/>
            <person name="Nakanishi M."/>
            <person name="Sayaka M."/>
            <person name="Hattori M."/>
            <person name="Ohkuma M."/>
        </authorList>
    </citation>
    <scope>NUCLEOTIDE SEQUENCE [LARGE SCALE GENOMIC DNA]</scope>
    <source>
        <strain evidence="2">JCM 19239</strain>
    </source>
</reference>
<evidence type="ECO:0000313" key="1">
    <source>
        <dbReference type="EMBL" id="GAL27984.1"/>
    </source>
</evidence>